<accession>A0A814IKW4</accession>
<keyword evidence="3" id="KW-1185">Reference proteome</keyword>
<evidence type="ECO:0000313" key="2">
    <source>
        <dbReference type="EMBL" id="CAF1025305.1"/>
    </source>
</evidence>
<reference evidence="2" key="1">
    <citation type="submission" date="2021-02" db="EMBL/GenBank/DDBJ databases">
        <authorList>
            <person name="Nowell W R."/>
        </authorList>
    </citation>
    <scope>NUCLEOTIDE SEQUENCE</scope>
    <source>
        <strain evidence="2">Ploen Becks lab</strain>
    </source>
</reference>
<dbReference type="Proteomes" id="UP000663879">
    <property type="component" value="Unassembled WGS sequence"/>
</dbReference>
<sequence>MESIQRRATKLVKNIRQTPYELRKKELEIQALVECKKRDDLIQMLKIAKGIDSMLNTVDMLSAFEPMFIVYSAVVTAIMGTMVRVFSLVTVLAIMGGFVLVLVGITMVA</sequence>
<feature type="transmembrane region" description="Helical" evidence="1">
    <location>
        <begin position="85"/>
        <end position="108"/>
    </location>
</feature>
<gene>
    <name evidence="2" type="ORF">OXX778_LOCUS17587</name>
</gene>
<dbReference type="AlphaFoldDB" id="A0A814IKW4"/>
<proteinExistence type="predicted"/>
<dbReference type="EMBL" id="CAJNOC010004542">
    <property type="protein sequence ID" value="CAF1025305.1"/>
    <property type="molecule type" value="Genomic_DNA"/>
</dbReference>
<organism evidence="2 3">
    <name type="scientific">Brachionus calyciflorus</name>
    <dbReference type="NCBI Taxonomy" id="104777"/>
    <lineage>
        <taxon>Eukaryota</taxon>
        <taxon>Metazoa</taxon>
        <taxon>Spiralia</taxon>
        <taxon>Gnathifera</taxon>
        <taxon>Rotifera</taxon>
        <taxon>Eurotatoria</taxon>
        <taxon>Monogononta</taxon>
        <taxon>Pseudotrocha</taxon>
        <taxon>Ploima</taxon>
        <taxon>Brachionidae</taxon>
        <taxon>Brachionus</taxon>
    </lineage>
</organism>
<protein>
    <submittedName>
        <fullName evidence="2">Uncharacterized protein</fullName>
    </submittedName>
</protein>
<name>A0A814IKW4_9BILA</name>
<evidence type="ECO:0000313" key="3">
    <source>
        <dbReference type="Proteomes" id="UP000663879"/>
    </source>
</evidence>
<keyword evidence="1" id="KW-1133">Transmembrane helix</keyword>
<dbReference type="OrthoDB" id="6144714at2759"/>
<comment type="caution">
    <text evidence="2">The sequence shown here is derived from an EMBL/GenBank/DDBJ whole genome shotgun (WGS) entry which is preliminary data.</text>
</comment>
<keyword evidence="1" id="KW-0812">Transmembrane</keyword>
<evidence type="ECO:0000256" key="1">
    <source>
        <dbReference type="SAM" id="Phobius"/>
    </source>
</evidence>
<keyword evidence="1" id="KW-0472">Membrane</keyword>